<dbReference type="Pfam" id="PF00364">
    <property type="entry name" value="Biotin_lipoyl"/>
    <property type="match status" value="1"/>
</dbReference>
<evidence type="ECO:0000256" key="5">
    <source>
        <dbReference type="ARBA" id="ARBA00023098"/>
    </source>
</evidence>
<comment type="pathway">
    <text evidence="1 8">Lipid metabolism; fatty acid biosynthesis.</text>
</comment>
<sequence length="157" mass="17574">MNVQDILKIVEEIDGSSLAYFDYHSEDVHLTLAKEMLNSPSHFTQSASISQEVEKKEPSIEVTSHATENNAVQEETVDENIREVTAPIIGVAYLQPKPEEPPFIKVGDYVNEGDVIMILEAMKLMNEIQSTESGVVTEILVENEEVVEYGQPLIRVK</sequence>
<dbReference type="InterPro" id="IPR050709">
    <property type="entry name" value="Biotin_Carboxyl_Carrier/Decarb"/>
</dbReference>
<dbReference type="CDD" id="cd06850">
    <property type="entry name" value="biotinyl_domain"/>
    <property type="match status" value="1"/>
</dbReference>
<dbReference type="OrthoDB" id="9811735at2"/>
<comment type="caution">
    <text evidence="10">The sequence shown here is derived from an EMBL/GenBank/DDBJ whole genome shotgun (WGS) entry which is preliminary data.</text>
</comment>
<reference evidence="10 11" key="1">
    <citation type="submission" date="2017-09" db="EMBL/GenBank/DDBJ databases">
        <title>Bacterial strain isolated from the female urinary microbiota.</title>
        <authorList>
            <person name="Thomas-White K."/>
            <person name="Kumar N."/>
            <person name="Forster S."/>
            <person name="Putonti C."/>
            <person name="Lawley T."/>
            <person name="Wolfe A.J."/>
        </authorList>
    </citation>
    <scope>NUCLEOTIDE SEQUENCE [LARGE SCALE GENOMIC DNA]</scope>
    <source>
        <strain evidence="10 11">UMB0852</strain>
    </source>
</reference>
<dbReference type="InterPro" id="IPR001249">
    <property type="entry name" value="AcCoA_biotinCC"/>
</dbReference>
<dbReference type="RefSeq" id="WP_092084352.1">
    <property type="nucleotide sequence ID" value="NZ_FNEL01000006.1"/>
</dbReference>
<keyword evidence="6 8" id="KW-0275">Fatty acid biosynthesis</keyword>
<dbReference type="GO" id="GO:0009317">
    <property type="term" value="C:acetyl-CoA carboxylase complex"/>
    <property type="evidence" value="ECO:0007669"/>
    <property type="project" value="InterPro"/>
</dbReference>
<accession>A0A1G8JTC3</accession>
<dbReference type="SUPFAM" id="SSF51230">
    <property type="entry name" value="Single hybrid motif"/>
    <property type="match status" value="1"/>
</dbReference>
<gene>
    <name evidence="10" type="primary">accB</name>
    <name evidence="10" type="ORF">CJ205_06340</name>
</gene>
<evidence type="ECO:0000256" key="1">
    <source>
        <dbReference type="ARBA" id="ARBA00005194"/>
    </source>
</evidence>
<protein>
    <recommendedName>
        <fullName evidence="2 8">Biotin carboxyl carrier protein of acetyl-CoA carboxylase</fullName>
    </recommendedName>
</protein>
<evidence type="ECO:0000256" key="8">
    <source>
        <dbReference type="RuleBase" id="RU364072"/>
    </source>
</evidence>
<comment type="function">
    <text evidence="8">This protein is a component of the acetyl coenzyme A carboxylase complex; first, biotin carboxylase catalyzes the carboxylation of the carrier protein and then the transcarboxylase transfers the carboxyl group to form malonyl-CoA.</text>
</comment>
<dbReference type="GO" id="GO:0006633">
    <property type="term" value="P:fatty acid biosynthetic process"/>
    <property type="evidence" value="ECO:0007669"/>
    <property type="project" value="UniProtKB-UniPathway"/>
</dbReference>
<dbReference type="AlphaFoldDB" id="A0A1G8JTC3"/>
<feature type="domain" description="Lipoyl-binding" evidence="9">
    <location>
        <begin position="81"/>
        <end position="157"/>
    </location>
</feature>
<dbReference type="Proteomes" id="UP000235682">
    <property type="component" value="Unassembled WGS sequence"/>
</dbReference>
<dbReference type="UniPathway" id="UPA00094"/>
<dbReference type="InterPro" id="IPR000089">
    <property type="entry name" value="Biotin_lipoyl"/>
</dbReference>
<keyword evidence="7 8" id="KW-0092">Biotin</keyword>
<keyword evidence="4 8" id="KW-0276">Fatty acid metabolism</keyword>
<keyword evidence="11" id="KW-1185">Reference proteome</keyword>
<proteinExistence type="predicted"/>
<keyword evidence="3 8" id="KW-0444">Lipid biosynthesis</keyword>
<evidence type="ECO:0000256" key="6">
    <source>
        <dbReference type="ARBA" id="ARBA00023160"/>
    </source>
</evidence>
<dbReference type="PANTHER" id="PTHR45266:SF3">
    <property type="entry name" value="OXALOACETATE DECARBOXYLASE ALPHA CHAIN"/>
    <property type="match status" value="1"/>
</dbReference>
<evidence type="ECO:0000259" key="9">
    <source>
        <dbReference type="PROSITE" id="PS50968"/>
    </source>
</evidence>
<dbReference type="PROSITE" id="PS50968">
    <property type="entry name" value="BIOTINYL_LIPOYL"/>
    <property type="match status" value="1"/>
</dbReference>
<dbReference type="NCBIfam" id="TIGR00531">
    <property type="entry name" value="BCCP"/>
    <property type="match status" value="1"/>
</dbReference>
<dbReference type="PANTHER" id="PTHR45266">
    <property type="entry name" value="OXALOACETATE DECARBOXYLASE ALPHA CHAIN"/>
    <property type="match status" value="1"/>
</dbReference>
<dbReference type="STRING" id="84521.SAMN04487994_100639"/>
<evidence type="ECO:0000256" key="3">
    <source>
        <dbReference type="ARBA" id="ARBA00022516"/>
    </source>
</evidence>
<evidence type="ECO:0000313" key="10">
    <source>
        <dbReference type="EMBL" id="PMC58057.1"/>
    </source>
</evidence>
<dbReference type="EMBL" id="PNHE01000027">
    <property type="protein sequence ID" value="PMC58057.1"/>
    <property type="molecule type" value="Genomic_DNA"/>
</dbReference>
<keyword evidence="5 8" id="KW-0443">Lipid metabolism</keyword>
<evidence type="ECO:0000256" key="7">
    <source>
        <dbReference type="ARBA" id="ARBA00023267"/>
    </source>
</evidence>
<dbReference type="InterPro" id="IPR001882">
    <property type="entry name" value="Biotin_BS"/>
</dbReference>
<evidence type="ECO:0000256" key="4">
    <source>
        <dbReference type="ARBA" id="ARBA00022832"/>
    </source>
</evidence>
<organism evidence="10 11">
    <name type="scientific">Dolosicoccus paucivorans</name>
    <dbReference type="NCBI Taxonomy" id="84521"/>
    <lineage>
        <taxon>Bacteria</taxon>
        <taxon>Bacillati</taxon>
        <taxon>Bacillota</taxon>
        <taxon>Bacilli</taxon>
        <taxon>Lactobacillales</taxon>
        <taxon>Aerococcaceae</taxon>
        <taxon>Dolosicoccus</taxon>
    </lineage>
</organism>
<dbReference type="PROSITE" id="PS00188">
    <property type="entry name" value="BIOTIN"/>
    <property type="match status" value="1"/>
</dbReference>
<name>A0A1G8JTC3_9LACT</name>
<evidence type="ECO:0000256" key="2">
    <source>
        <dbReference type="ARBA" id="ARBA00017562"/>
    </source>
</evidence>
<evidence type="ECO:0000313" key="11">
    <source>
        <dbReference type="Proteomes" id="UP000235682"/>
    </source>
</evidence>
<dbReference type="GO" id="GO:0003989">
    <property type="term" value="F:acetyl-CoA carboxylase activity"/>
    <property type="evidence" value="ECO:0007669"/>
    <property type="project" value="InterPro"/>
</dbReference>
<dbReference type="Gene3D" id="2.40.50.100">
    <property type="match status" value="1"/>
</dbReference>
<dbReference type="PRINTS" id="PR01071">
    <property type="entry name" value="ACOABIOTINCC"/>
</dbReference>
<dbReference type="InterPro" id="IPR011053">
    <property type="entry name" value="Single_hybrid_motif"/>
</dbReference>